<feature type="signal peptide" evidence="1">
    <location>
        <begin position="1"/>
        <end position="22"/>
    </location>
</feature>
<name>A0A0K2G6N3_NITMO</name>
<accession>A0A0K2G6N3</accession>
<dbReference type="PROSITE" id="PS51257">
    <property type="entry name" value="PROKAR_LIPOPROTEIN"/>
    <property type="match status" value="1"/>
</dbReference>
<gene>
    <name evidence="2" type="ORF">NITMOv2_0150</name>
</gene>
<reference evidence="2 3" key="1">
    <citation type="journal article" date="2015" name="Proc. Natl. Acad. Sci. U.S.A.">
        <title>Expanded metabolic versatility of ubiquitous nitrite-oxidizing bacteria from the genus Nitrospira.</title>
        <authorList>
            <person name="Koch H."/>
            <person name="Lucker S."/>
            <person name="Albertsen M."/>
            <person name="Kitzinger K."/>
            <person name="Herbold C."/>
            <person name="Spieck E."/>
            <person name="Nielsen P.H."/>
            <person name="Wagner M."/>
            <person name="Daims H."/>
        </authorList>
    </citation>
    <scope>NUCLEOTIDE SEQUENCE [LARGE SCALE GENOMIC DNA]</scope>
    <source>
        <strain evidence="2 3">NSP M-1</strain>
    </source>
</reference>
<dbReference type="KEGG" id="nmv:NITMOv2_0150"/>
<evidence type="ECO:0000313" key="3">
    <source>
        <dbReference type="Proteomes" id="UP000069205"/>
    </source>
</evidence>
<dbReference type="Proteomes" id="UP000069205">
    <property type="component" value="Chromosome"/>
</dbReference>
<protein>
    <recommendedName>
        <fullName evidence="4">Lipoprotein</fullName>
    </recommendedName>
</protein>
<proteinExistence type="predicted"/>
<keyword evidence="1" id="KW-0732">Signal</keyword>
<sequence length="103" mass="11264">MKAWSRSLLAIAAALLAGCADGAKLVQEHDRGGVVVYPFKREQGALLSSFRKDALGLMRDKCGGGYSIVREGEAKGRVRMANPIEGAQDIVQERRWGIQFQCK</sequence>
<organism evidence="2 3">
    <name type="scientific">Nitrospira moscoviensis</name>
    <dbReference type="NCBI Taxonomy" id="42253"/>
    <lineage>
        <taxon>Bacteria</taxon>
        <taxon>Pseudomonadati</taxon>
        <taxon>Nitrospirota</taxon>
        <taxon>Nitrospiria</taxon>
        <taxon>Nitrospirales</taxon>
        <taxon>Nitrospiraceae</taxon>
        <taxon>Nitrospira</taxon>
    </lineage>
</organism>
<dbReference type="EMBL" id="CP011801">
    <property type="protein sequence ID" value="ALA56590.1"/>
    <property type="molecule type" value="Genomic_DNA"/>
</dbReference>
<keyword evidence="3" id="KW-1185">Reference proteome</keyword>
<evidence type="ECO:0000256" key="1">
    <source>
        <dbReference type="SAM" id="SignalP"/>
    </source>
</evidence>
<dbReference type="RefSeq" id="WP_053378057.1">
    <property type="nucleotide sequence ID" value="NZ_CP011801.1"/>
</dbReference>
<evidence type="ECO:0008006" key="4">
    <source>
        <dbReference type="Google" id="ProtNLM"/>
    </source>
</evidence>
<feature type="chain" id="PRO_5005476746" description="Lipoprotein" evidence="1">
    <location>
        <begin position="23"/>
        <end position="103"/>
    </location>
</feature>
<dbReference type="PATRIC" id="fig|42253.5.peg.147"/>
<evidence type="ECO:0000313" key="2">
    <source>
        <dbReference type="EMBL" id="ALA56590.1"/>
    </source>
</evidence>
<dbReference type="OrthoDB" id="9799458at2"/>
<dbReference type="AlphaFoldDB" id="A0A0K2G6N3"/>